<protein>
    <submittedName>
        <fullName evidence="1">Uncharacterized protein</fullName>
    </submittedName>
</protein>
<dbReference type="EMBL" id="JANAKD010001034">
    <property type="protein sequence ID" value="KAJ3484334.1"/>
    <property type="molecule type" value="Genomic_DNA"/>
</dbReference>
<accession>A0ACC1QNZ5</accession>
<evidence type="ECO:0000313" key="1">
    <source>
        <dbReference type="EMBL" id="KAJ3484334.1"/>
    </source>
</evidence>
<name>A0ACC1QNZ5_9HYPO</name>
<organism evidence="1 2">
    <name type="scientific">Lecanicillium saksenae</name>
    <dbReference type="NCBI Taxonomy" id="468837"/>
    <lineage>
        <taxon>Eukaryota</taxon>
        <taxon>Fungi</taxon>
        <taxon>Dikarya</taxon>
        <taxon>Ascomycota</taxon>
        <taxon>Pezizomycotina</taxon>
        <taxon>Sordariomycetes</taxon>
        <taxon>Hypocreomycetidae</taxon>
        <taxon>Hypocreales</taxon>
        <taxon>Cordycipitaceae</taxon>
        <taxon>Lecanicillium</taxon>
    </lineage>
</organism>
<reference evidence="1" key="1">
    <citation type="submission" date="2022-07" db="EMBL/GenBank/DDBJ databases">
        <title>Genome Sequence of Lecanicillium saksenae.</title>
        <authorList>
            <person name="Buettner E."/>
        </authorList>
    </citation>
    <scope>NUCLEOTIDE SEQUENCE</scope>
    <source>
        <strain evidence="1">VT-O1</strain>
    </source>
</reference>
<proteinExistence type="predicted"/>
<keyword evidence="2" id="KW-1185">Reference proteome</keyword>
<gene>
    <name evidence="1" type="ORF">NLG97_g7079</name>
</gene>
<evidence type="ECO:0000313" key="2">
    <source>
        <dbReference type="Proteomes" id="UP001148737"/>
    </source>
</evidence>
<comment type="caution">
    <text evidence="1">The sequence shown here is derived from an EMBL/GenBank/DDBJ whole genome shotgun (WGS) entry which is preliminary data.</text>
</comment>
<sequence length="162" mass="16637">MCRRTSPTPATDTRYTSGAPDATVSGEPATVTTVITNTAGEPMTTLTFTSYNTVRITTTVTRSVGFDSSVLGLPHTVMPSGSVTTHTTTVTVTGGAPVTSTTTVELPEAYGGEYPTPYGTALPINVTASPTYVPPVVSAGTELCGFSVVYLLLAAMVSACLF</sequence>
<dbReference type="Proteomes" id="UP001148737">
    <property type="component" value="Unassembled WGS sequence"/>
</dbReference>